<comment type="caution">
    <text evidence="5">The sequence shown here is derived from an EMBL/GenBank/DDBJ whole genome shotgun (WGS) entry which is preliminary data.</text>
</comment>
<feature type="repeat" description="TPR" evidence="3">
    <location>
        <begin position="62"/>
        <end position="95"/>
    </location>
</feature>
<organism evidence="5 6">
    <name type="scientific">Pseudidiomarina salinarum</name>
    <dbReference type="NCBI Taxonomy" id="435908"/>
    <lineage>
        <taxon>Bacteria</taxon>
        <taxon>Pseudomonadati</taxon>
        <taxon>Pseudomonadota</taxon>
        <taxon>Gammaproteobacteria</taxon>
        <taxon>Alteromonadales</taxon>
        <taxon>Idiomarinaceae</taxon>
        <taxon>Pseudidiomarina</taxon>
    </lineage>
</organism>
<name>A0A094IW88_9GAMM</name>
<dbReference type="RefSeq" id="WP_034777073.1">
    <property type="nucleotide sequence ID" value="NZ_JPER01000009.1"/>
</dbReference>
<keyword evidence="1" id="KW-0677">Repeat</keyword>
<dbReference type="SMART" id="SM00028">
    <property type="entry name" value="TPR"/>
    <property type="match status" value="1"/>
</dbReference>
<feature type="signal peptide" evidence="4">
    <location>
        <begin position="1"/>
        <end position="17"/>
    </location>
</feature>
<dbReference type="SUPFAM" id="SSF48452">
    <property type="entry name" value="TPR-like"/>
    <property type="match status" value="1"/>
</dbReference>
<evidence type="ECO:0000256" key="4">
    <source>
        <dbReference type="SAM" id="SignalP"/>
    </source>
</evidence>
<gene>
    <name evidence="5" type="ORF">IDSA_11720</name>
</gene>
<dbReference type="Proteomes" id="UP000054363">
    <property type="component" value="Unassembled WGS sequence"/>
</dbReference>
<proteinExistence type="predicted"/>
<protein>
    <recommendedName>
        <fullName evidence="7">Tetratricopeptide repeat protein</fullName>
    </recommendedName>
</protein>
<dbReference type="PROSITE" id="PS51257">
    <property type="entry name" value="PROKAR_LIPOPROTEIN"/>
    <property type="match status" value="1"/>
</dbReference>
<dbReference type="OrthoDB" id="6238458at2"/>
<dbReference type="Pfam" id="PF07719">
    <property type="entry name" value="TPR_2"/>
    <property type="match status" value="1"/>
</dbReference>
<feature type="chain" id="PRO_5001904712" description="Tetratricopeptide repeat protein" evidence="4">
    <location>
        <begin position="18"/>
        <end position="163"/>
    </location>
</feature>
<accession>A0A094IW88</accession>
<keyword evidence="6" id="KW-1185">Reference proteome</keyword>
<dbReference type="STRING" id="435908.IDSA_11720"/>
<dbReference type="AlphaFoldDB" id="A0A094IW88"/>
<dbReference type="EMBL" id="JPER01000009">
    <property type="protein sequence ID" value="KFZ30114.1"/>
    <property type="molecule type" value="Genomic_DNA"/>
</dbReference>
<evidence type="ECO:0000256" key="1">
    <source>
        <dbReference type="ARBA" id="ARBA00022737"/>
    </source>
</evidence>
<evidence type="ECO:0008006" key="7">
    <source>
        <dbReference type="Google" id="ProtNLM"/>
    </source>
</evidence>
<sequence>MGRVLMLLLMVAAGGCATTGSPGQDPTNQSSLKAAELAYRQGDLHLAEGLWREIVGDEDDLSPGWCYLGHISFRQHRYEEALSSYQQCLDFRQQQPAIWRNMAALRLRQATELLLTGTAYLSDSGDTGEQQRFNREYRKLLQQLMVLQQVDSRLLQDLAHVPE</sequence>
<dbReference type="InterPro" id="IPR019734">
    <property type="entry name" value="TPR_rpt"/>
</dbReference>
<evidence type="ECO:0000256" key="2">
    <source>
        <dbReference type="ARBA" id="ARBA00022803"/>
    </source>
</evidence>
<keyword evidence="4" id="KW-0732">Signal</keyword>
<dbReference type="InterPro" id="IPR011990">
    <property type="entry name" value="TPR-like_helical_dom_sf"/>
</dbReference>
<dbReference type="Gene3D" id="1.25.40.10">
    <property type="entry name" value="Tetratricopeptide repeat domain"/>
    <property type="match status" value="1"/>
</dbReference>
<reference evidence="5 6" key="1">
    <citation type="submission" date="2014-06" db="EMBL/GenBank/DDBJ databases">
        <title>The draft genome sequence of Idiomarina salinarum ISL-52.</title>
        <authorList>
            <person name="Du J."/>
            <person name="Shao Z."/>
        </authorList>
    </citation>
    <scope>NUCLEOTIDE SEQUENCE [LARGE SCALE GENOMIC DNA]</scope>
    <source>
        <strain evidence="5 6">ISL-52</strain>
    </source>
</reference>
<dbReference type="PROSITE" id="PS50005">
    <property type="entry name" value="TPR"/>
    <property type="match status" value="1"/>
</dbReference>
<evidence type="ECO:0000313" key="6">
    <source>
        <dbReference type="Proteomes" id="UP000054363"/>
    </source>
</evidence>
<keyword evidence="2 3" id="KW-0802">TPR repeat</keyword>
<dbReference type="InterPro" id="IPR013105">
    <property type="entry name" value="TPR_2"/>
</dbReference>
<evidence type="ECO:0000256" key="3">
    <source>
        <dbReference type="PROSITE-ProRule" id="PRU00339"/>
    </source>
</evidence>
<dbReference type="eggNOG" id="COG0457">
    <property type="taxonomic scope" value="Bacteria"/>
</dbReference>
<evidence type="ECO:0000313" key="5">
    <source>
        <dbReference type="EMBL" id="KFZ30114.1"/>
    </source>
</evidence>